<evidence type="ECO:0000256" key="1">
    <source>
        <dbReference type="SAM" id="MobiDB-lite"/>
    </source>
</evidence>
<keyword evidence="3" id="KW-1185">Reference proteome</keyword>
<reference evidence="2 3" key="1">
    <citation type="submission" date="2016-10" db="EMBL/GenBank/DDBJ databases">
        <authorList>
            <person name="de Groot N.N."/>
        </authorList>
    </citation>
    <scope>NUCLEOTIDE SEQUENCE [LARGE SCALE GENOMIC DNA]</scope>
    <source>
        <strain evidence="2 3">CGMCC 1.7666</strain>
    </source>
</reference>
<evidence type="ECO:0000313" key="3">
    <source>
        <dbReference type="Proteomes" id="UP000199569"/>
    </source>
</evidence>
<dbReference type="EMBL" id="FMVJ01000010">
    <property type="protein sequence ID" value="SCY99987.1"/>
    <property type="molecule type" value="Genomic_DNA"/>
</dbReference>
<name>A0A1G5KHE0_9HYPH</name>
<dbReference type="Proteomes" id="UP000199569">
    <property type="component" value="Unassembled WGS sequence"/>
</dbReference>
<feature type="compositionally biased region" description="Polar residues" evidence="1">
    <location>
        <begin position="39"/>
        <end position="53"/>
    </location>
</feature>
<gene>
    <name evidence="2" type="ORF">SAMN02927923_03316</name>
</gene>
<evidence type="ECO:0000313" key="2">
    <source>
        <dbReference type="EMBL" id="SCY99987.1"/>
    </source>
</evidence>
<organism evidence="2 3">
    <name type="scientific">Microvirga guangxiensis</name>
    <dbReference type="NCBI Taxonomy" id="549386"/>
    <lineage>
        <taxon>Bacteria</taxon>
        <taxon>Pseudomonadati</taxon>
        <taxon>Pseudomonadota</taxon>
        <taxon>Alphaproteobacteria</taxon>
        <taxon>Hyphomicrobiales</taxon>
        <taxon>Methylobacteriaceae</taxon>
        <taxon>Microvirga</taxon>
    </lineage>
</organism>
<sequence length="105" mass="11530">MVVSLTQNPLFRVLDGQGRDFASNPPAPMPEIIGPKTGQPRSSEQSAIENGFRSTSDMQCRMAEVTVGTHSQSAAFSRWYYTDGSKSGLEALVETQYRIFAPETI</sequence>
<dbReference type="AlphaFoldDB" id="A0A1G5KHE0"/>
<accession>A0A1G5KHE0</accession>
<proteinExistence type="predicted"/>
<feature type="region of interest" description="Disordered" evidence="1">
    <location>
        <begin position="16"/>
        <end position="53"/>
    </location>
</feature>
<protein>
    <submittedName>
        <fullName evidence="2">Uncharacterized protein</fullName>
    </submittedName>
</protein>
<dbReference type="STRING" id="549386.SAMN02927923_03316"/>